<comment type="caution">
    <text evidence="2">The sequence shown here is derived from an EMBL/GenBank/DDBJ whole genome shotgun (WGS) entry which is preliminary data.</text>
</comment>
<evidence type="ECO:0000256" key="1">
    <source>
        <dbReference type="SAM" id="MobiDB-lite"/>
    </source>
</evidence>
<dbReference type="Gene3D" id="1.25.40.10">
    <property type="entry name" value="Tetratricopeptide repeat domain"/>
    <property type="match status" value="1"/>
</dbReference>
<dbReference type="OrthoDB" id="431454at2759"/>
<proteinExistence type="predicted"/>
<dbReference type="InterPro" id="IPR011990">
    <property type="entry name" value="TPR-like_helical_dom_sf"/>
</dbReference>
<dbReference type="SUPFAM" id="SSF48452">
    <property type="entry name" value="TPR-like"/>
    <property type="match status" value="1"/>
</dbReference>
<keyword evidence="3" id="KW-1185">Reference proteome</keyword>
<gene>
    <name evidence="2" type="ORF">CTheo_1538</name>
</gene>
<evidence type="ECO:0000313" key="2">
    <source>
        <dbReference type="EMBL" id="KAB5595077.1"/>
    </source>
</evidence>
<sequence length="263" mass="30048">MNPKSKSMLESDLYPNSPTRTTSKDTIGEHVLNCELLPPSYGFIIEQGARPTAAYGSSHITQYPNNNFRPPPLNQLTLEDAHAILDSADSSWDRSDWVLARTRYTTASAIFHVVDDMRNEAFCLQRLGEVCRVLREYPAARAHIWQAHILFGRCGEIARQLMCERWLARVASDQGMEEESRILLQAALENSRSAGLHESEGWCLLRLGELGVDKDFRLIRRALYIALDEKIELLERRCISACLSEEEQKNLQLAKAKWVREKF</sequence>
<dbReference type="AlphaFoldDB" id="A0A5N5QV46"/>
<accession>A0A5N5QV46</accession>
<organism evidence="2 3">
    <name type="scientific">Ceratobasidium theobromae</name>
    <dbReference type="NCBI Taxonomy" id="1582974"/>
    <lineage>
        <taxon>Eukaryota</taxon>
        <taxon>Fungi</taxon>
        <taxon>Dikarya</taxon>
        <taxon>Basidiomycota</taxon>
        <taxon>Agaricomycotina</taxon>
        <taxon>Agaricomycetes</taxon>
        <taxon>Cantharellales</taxon>
        <taxon>Ceratobasidiaceae</taxon>
        <taxon>Ceratobasidium</taxon>
    </lineage>
</organism>
<dbReference type="EMBL" id="SSOP01000013">
    <property type="protein sequence ID" value="KAB5595077.1"/>
    <property type="molecule type" value="Genomic_DNA"/>
</dbReference>
<protein>
    <submittedName>
        <fullName evidence="2">Uncharacterized protein</fullName>
    </submittedName>
</protein>
<dbReference type="Proteomes" id="UP000383932">
    <property type="component" value="Unassembled WGS sequence"/>
</dbReference>
<name>A0A5N5QV46_9AGAM</name>
<evidence type="ECO:0000313" key="3">
    <source>
        <dbReference type="Proteomes" id="UP000383932"/>
    </source>
</evidence>
<reference evidence="2 3" key="1">
    <citation type="journal article" date="2019" name="Fungal Biol. Biotechnol.">
        <title>Draft genome sequence of fastidious pathogen Ceratobasidium theobromae, which causes vascular-streak dieback in Theobroma cacao.</title>
        <authorList>
            <person name="Ali S.S."/>
            <person name="Asman A."/>
            <person name="Shao J."/>
            <person name="Firmansyah A.P."/>
            <person name="Susilo A.W."/>
            <person name="Rosmana A."/>
            <person name="McMahon P."/>
            <person name="Junaid M."/>
            <person name="Guest D."/>
            <person name="Kheng T.Y."/>
            <person name="Meinhardt L.W."/>
            <person name="Bailey B.A."/>
        </authorList>
    </citation>
    <scope>NUCLEOTIDE SEQUENCE [LARGE SCALE GENOMIC DNA]</scope>
    <source>
        <strain evidence="2 3">CT2</strain>
    </source>
</reference>
<feature type="region of interest" description="Disordered" evidence="1">
    <location>
        <begin position="1"/>
        <end position="25"/>
    </location>
</feature>